<dbReference type="EMBL" id="QXWK01000047">
    <property type="protein sequence ID" value="NBH62974.1"/>
    <property type="molecule type" value="Genomic_DNA"/>
</dbReference>
<keyword evidence="1" id="KW-0812">Transmembrane</keyword>
<feature type="transmembrane region" description="Helical" evidence="1">
    <location>
        <begin position="65"/>
        <end position="88"/>
    </location>
</feature>
<gene>
    <name evidence="2" type="ORF">D0435_15130</name>
</gene>
<feature type="transmembrane region" description="Helical" evidence="1">
    <location>
        <begin position="100"/>
        <end position="120"/>
    </location>
</feature>
<protein>
    <recommendedName>
        <fullName evidence="4">Stage II sporulation protein M</fullName>
    </recommendedName>
</protein>
<feature type="transmembrane region" description="Helical" evidence="1">
    <location>
        <begin position="164"/>
        <end position="186"/>
    </location>
</feature>
<proteinExistence type="predicted"/>
<accession>A0A845QNJ1</accession>
<organism evidence="2 3">
    <name type="scientific">Anaerotruncus colihominis</name>
    <dbReference type="NCBI Taxonomy" id="169435"/>
    <lineage>
        <taxon>Bacteria</taxon>
        <taxon>Bacillati</taxon>
        <taxon>Bacillota</taxon>
        <taxon>Clostridia</taxon>
        <taxon>Eubacteriales</taxon>
        <taxon>Oscillospiraceae</taxon>
        <taxon>Anaerotruncus</taxon>
    </lineage>
</organism>
<sequence length="188" mass="20329">MQHKLNYKGGSSMQKKMFIIPLMILIISFSTGIFTQIVIPIEGTSLTQDLPSVGTGILDYLKNDMITVCAALLFSCSVFLLPLVPCIVVGKTFSLGFSAAYLLASSAKNAFVLTSCVLLPRGLFKIPVYVALTIISIETAVFVKKNYQNPSALKHGMPRFLLQFLCCLACLICSSVLEAVLLLGVLSP</sequence>
<reference evidence="2 3" key="1">
    <citation type="submission" date="2018-08" db="EMBL/GenBank/DDBJ databases">
        <title>Murine metabolic-syndrome-specific gut microbial biobank.</title>
        <authorList>
            <person name="Liu C."/>
        </authorList>
    </citation>
    <scope>NUCLEOTIDE SEQUENCE [LARGE SCALE GENOMIC DNA]</scope>
    <source>
        <strain evidence="2 3">28</strain>
    </source>
</reference>
<evidence type="ECO:0000256" key="1">
    <source>
        <dbReference type="SAM" id="Phobius"/>
    </source>
</evidence>
<keyword evidence="3" id="KW-1185">Reference proteome</keyword>
<name>A0A845QNJ1_9FIRM</name>
<feature type="transmembrane region" description="Helical" evidence="1">
    <location>
        <begin position="126"/>
        <end position="143"/>
    </location>
</feature>
<dbReference type="Proteomes" id="UP000446866">
    <property type="component" value="Unassembled WGS sequence"/>
</dbReference>
<keyword evidence="1" id="KW-0472">Membrane</keyword>
<evidence type="ECO:0008006" key="4">
    <source>
        <dbReference type="Google" id="ProtNLM"/>
    </source>
</evidence>
<evidence type="ECO:0000313" key="3">
    <source>
        <dbReference type="Proteomes" id="UP000446866"/>
    </source>
</evidence>
<comment type="caution">
    <text evidence="2">The sequence shown here is derived from an EMBL/GenBank/DDBJ whole genome shotgun (WGS) entry which is preliminary data.</text>
</comment>
<dbReference type="AlphaFoldDB" id="A0A845QNJ1"/>
<evidence type="ECO:0000313" key="2">
    <source>
        <dbReference type="EMBL" id="NBH62974.1"/>
    </source>
</evidence>
<keyword evidence="1" id="KW-1133">Transmembrane helix</keyword>
<feature type="transmembrane region" description="Helical" evidence="1">
    <location>
        <begin position="20"/>
        <end position="41"/>
    </location>
</feature>